<evidence type="ECO:0000256" key="8">
    <source>
        <dbReference type="PROSITE-ProRule" id="PRU00027"/>
    </source>
</evidence>
<keyword evidence="3 8" id="KW-0863">Zinc-finger</keyword>
<comment type="caution">
    <text evidence="10">The sequence shown here is derived from an EMBL/GenBank/DDBJ whole genome shotgun (WGS) entry which is preliminary data.</text>
</comment>
<dbReference type="PROSITE" id="PS50808">
    <property type="entry name" value="ZF_BED"/>
    <property type="match status" value="1"/>
</dbReference>
<dbReference type="SUPFAM" id="SSF56672">
    <property type="entry name" value="DNA/RNA polymerases"/>
    <property type="match status" value="1"/>
</dbReference>
<feature type="domain" description="BED-type" evidence="9">
    <location>
        <begin position="102"/>
        <end position="153"/>
    </location>
</feature>
<reference evidence="10 11" key="1">
    <citation type="submission" date="2024-10" db="EMBL/GenBank/DDBJ databases">
        <authorList>
            <person name="Kim D."/>
        </authorList>
    </citation>
    <scope>NUCLEOTIDE SEQUENCE [LARGE SCALE GENOMIC DNA]</scope>
    <source>
        <strain evidence="10">BH-2024</strain>
    </source>
</reference>
<dbReference type="PANTHER" id="PTHR46481:SF10">
    <property type="entry name" value="ZINC FINGER BED DOMAIN-CONTAINING PROTEIN 39"/>
    <property type="match status" value="1"/>
</dbReference>
<comment type="subcellular location">
    <subcellularLocation>
        <location evidence="1">Nucleus</location>
    </subcellularLocation>
</comment>
<dbReference type="AlphaFoldDB" id="A0ABD2JVF5"/>
<evidence type="ECO:0000256" key="7">
    <source>
        <dbReference type="ARBA" id="ARBA00023242"/>
    </source>
</evidence>
<organism evidence="10 11">
    <name type="scientific">Heterodera trifolii</name>
    <dbReference type="NCBI Taxonomy" id="157864"/>
    <lineage>
        <taxon>Eukaryota</taxon>
        <taxon>Metazoa</taxon>
        <taxon>Ecdysozoa</taxon>
        <taxon>Nematoda</taxon>
        <taxon>Chromadorea</taxon>
        <taxon>Rhabditida</taxon>
        <taxon>Tylenchina</taxon>
        <taxon>Tylenchomorpha</taxon>
        <taxon>Tylenchoidea</taxon>
        <taxon>Heteroderidae</taxon>
        <taxon>Heteroderinae</taxon>
        <taxon>Heterodera</taxon>
    </lineage>
</organism>
<evidence type="ECO:0000256" key="5">
    <source>
        <dbReference type="ARBA" id="ARBA00023015"/>
    </source>
</evidence>
<evidence type="ECO:0000256" key="2">
    <source>
        <dbReference type="ARBA" id="ARBA00022723"/>
    </source>
</evidence>
<dbReference type="InterPro" id="IPR012337">
    <property type="entry name" value="RNaseH-like_sf"/>
</dbReference>
<evidence type="ECO:0000256" key="4">
    <source>
        <dbReference type="ARBA" id="ARBA00022833"/>
    </source>
</evidence>
<keyword evidence="11" id="KW-1185">Reference proteome</keyword>
<keyword evidence="7" id="KW-0539">Nucleus</keyword>
<proteinExistence type="predicted"/>
<dbReference type="InterPro" id="IPR043502">
    <property type="entry name" value="DNA/RNA_pol_sf"/>
</dbReference>
<dbReference type="Proteomes" id="UP001620626">
    <property type="component" value="Unassembled WGS sequence"/>
</dbReference>
<dbReference type="GO" id="GO:0009791">
    <property type="term" value="P:post-embryonic development"/>
    <property type="evidence" value="ECO:0007669"/>
    <property type="project" value="UniProtKB-ARBA"/>
</dbReference>
<accession>A0ABD2JVF5</accession>
<dbReference type="GO" id="GO:0042575">
    <property type="term" value="C:DNA polymerase complex"/>
    <property type="evidence" value="ECO:0007669"/>
    <property type="project" value="UniProtKB-ARBA"/>
</dbReference>
<dbReference type="Gene3D" id="3.10.10.10">
    <property type="entry name" value="HIV Type 1 Reverse Transcriptase, subunit A, domain 1"/>
    <property type="match status" value="1"/>
</dbReference>
<dbReference type="GO" id="GO:0005634">
    <property type="term" value="C:nucleus"/>
    <property type="evidence" value="ECO:0007669"/>
    <property type="project" value="UniProtKB-SubCell"/>
</dbReference>
<name>A0ABD2JVF5_9BILA</name>
<keyword evidence="2" id="KW-0479">Metal-binding</keyword>
<keyword evidence="6" id="KW-0804">Transcription</keyword>
<evidence type="ECO:0000313" key="10">
    <source>
        <dbReference type="EMBL" id="KAL3094640.1"/>
    </source>
</evidence>
<evidence type="ECO:0000259" key="9">
    <source>
        <dbReference type="PROSITE" id="PS50808"/>
    </source>
</evidence>
<keyword evidence="5" id="KW-0805">Transcription regulation</keyword>
<dbReference type="SUPFAM" id="SSF53098">
    <property type="entry name" value="Ribonuclease H-like"/>
    <property type="match status" value="1"/>
</dbReference>
<gene>
    <name evidence="10" type="ORF">niasHT_023954</name>
</gene>
<dbReference type="InterPro" id="IPR052035">
    <property type="entry name" value="ZnF_BED_domain_contain"/>
</dbReference>
<dbReference type="EMBL" id="JBICBT010000893">
    <property type="protein sequence ID" value="KAL3094640.1"/>
    <property type="molecule type" value="Genomic_DNA"/>
</dbReference>
<sequence length="633" mass="72227">MFTTIANLFGKKKPNRDDDDRNPSKSTIKTLGYIASSHLHSVAATPINETTGELAQFLDVATHFGKEIPNFNSRIGPISRISGDEHLKWDKQRVAAYQVVRRSMSKIWNYFKKEIGIAFCKNCDYKTNFPPKTPTTTLATHLKHKHSELYKEFTEKTGAAKEQQQTFGIKRAFSSSAGALTSTSLDLTLDEEIEEITLAKKLAEQPKIDRIWTRSPWEIGGERASSVHKRIMEFIAVDLQLFSVVEDDRISTELRNAQYISYTTDCWSSTDGAHSLLCLTAHFLIKSRQKFVLLAAKPIKGRHNAPALKELIREALEEFNVKEKSFIFIRDAAEVMVKVFDDLGLRSMDCFAHKLNLAIWDGMRKLTSDTEMKDIFERIKKFIRKYKKSAVFRQEFQEIQKLEQLPQLTLIKEMENVKRESWFNNHDLVLATLLDPRFKLSPYLETTRHDDYINWLISEAEKLAMNENQLQESSCHETDRCEGVGVFDIFADFENSQTAESELFDTTSPIPTVAEITARQKAEFEVKSQYDLGSCTAGEHDIVTTSDTPVSSKPHQTPFKYRDELQKHIDQLLASGVMVESDTPWVSNIVLVQKKDDASNVGQGGALMQWNELSEAYEVIAYCSRTLLLGLWT</sequence>
<evidence type="ECO:0000256" key="6">
    <source>
        <dbReference type="ARBA" id="ARBA00023163"/>
    </source>
</evidence>
<keyword evidence="4" id="KW-0862">Zinc</keyword>
<evidence type="ECO:0000313" key="11">
    <source>
        <dbReference type="Proteomes" id="UP001620626"/>
    </source>
</evidence>
<protein>
    <recommendedName>
        <fullName evidence="9">BED-type domain-containing protein</fullName>
    </recommendedName>
</protein>
<evidence type="ECO:0000256" key="1">
    <source>
        <dbReference type="ARBA" id="ARBA00004123"/>
    </source>
</evidence>
<dbReference type="SMART" id="SM00614">
    <property type="entry name" value="ZnF_BED"/>
    <property type="match status" value="1"/>
</dbReference>
<dbReference type="GO" id="GO:0008270">
    <property type="term" value="F:zinc ion binding"/>
    <property type="evidence" value="ECO:0007669"/>
    <property type="project" value="UniProtKB-KW"/>
</dbReference>
<dbReference type="PANTHER" id="PTHR46481">
    <property type="entry name" value="ZINC FINGER BED DOMAIN-CONTAINING PROTEIN 4"/>
    <property type="match status" value="1"/>
</dbReference>
<dbReference type="InterPro" id="IPR036236">
    <property type="entry name" value="Znf_C2H2_sf"/>
</dbReference>
<dbReference type="InterPro" id="IPR003656">
    <property type="entry name" value="Znf_BED"/>
</dbReference>
<dbReference type="SUPFAM" id="SSF57667">
    <property type="entry name" value="beta-beta-alpha zinc fingers"/>
    <property type="match status" value="1"/>
</dbReference>
<evidence type="ECO:0000256" key="3">
    <source>
        <dbReference type="ARBA" id="ARBA00022771"/>
    </source>
</evidence>